<name>A0A815LLT4_ADIRI</name>
<dbReference type="Proteomes" id="UP000663852">
    <property type="component" value="Unassembled WGS sequence"/>
</dbReference>
<accession>A0A815LLT4</accession>
<feature type="region of interest" description="Disordered" evidence="1">
    <location>
        <begin position="908"/>
        <end position="933"/>
    </location>
</feature>
<comment type="caution">
    <text evidence="2">The sequence shown here is derived from an EMBL/GenBank/DDBJ whole genome shotgun (WGS) entry which is preliminary data.</text>
</comment>
<feature type="compositionally biased region" description="Basic and acidic residues" evidence="1">
    <location>
        <begin position="835"/>
        <end position="847"/>
    </location>
</feature>
<dbReference type="OrthoDB" id="10007118at2759"/>
<proteinExistence type="predicted"/>
<evidence type="ECO:0000256" key="1">
    <source>
        <dbReference type="SAM" id="MobiDB-lite"/>
    </source>
</evidence>
<gene>
    <name evidence="2" type="ORF">EDS130_LOCUS36790</name>
</gene>
<feature type="region of interest" description="Disordered" evidence="1">
    <location>
        <begin position="835"/>
        <end position="860"/>
    </location>
</feature>
<dbReference type="EMBL" id="CAJNOJ010000348">
    <property type="protein sequence ID" value="CAF1411873.1"/>
    <property type="molecule type" value="Genomic_DNA"/>
</dbReference>
<feature type="compositionally biased region" description="Basic and acidic residues" evidence="1">
    <location>
        <begin position="908"/>
        <end position="918"/>
    </location>
</feature>
<dbReference type="AlphaFoldDB" id="A0A815LLT4"/>
<feature type="region of interest" description="Disordered" evidence="1">
    <location>
        <begin position="1132"/>
        <end position="1153"/>
    </location>
</feature>
<protein>
    <submittedName>
        <fullName evidence="2">Uncharacterized protein</fullName>
    </submittedName>
</protein>
<feature type="compositionally biased region" description="Basic residues" evidence="1">
    <location>
        <begin position="1143"/>
        <end position="1153"/>
    </location>
</feature>
<feature type="compositionally biased region" description="Polar residues" evidence="1">
    <location>
        <begin position="848"/>
        <end position="859"/>
    </location>
</feature>
<evidence type="ECO:0000313" key="3">
    <source>
        <dbReference type="Proteomes" id="UP000663852"/>
    </source>
</evidence>
<organism evidence="2 3">
    <name type="scientific">Adineta ricciae</name>
    <name type="common">Rotifer</name>
    <dbReference type="NCBI Taxonomy" id="249248"/>
    <lineage>
        <taxon>Eukaryota</taxon>
        <taxon>Metazoa</taxon>
        <taxon>Spiralia</taxon>
        <taxon>Gnathifera</taxon>
        <taxon>Rotifera</taxon>
        <taxon>Eurotatoria</taxon>
        <taxon>Bdelloidea</taxon>
        <taxon>Adinetida</taxon>
        <taxon>Adinetidae</taxon>
        <taxon>Adineta</taxon>
    </lineage>
</organism>
<evidence type="ECO:0000313" key="2">
    <source>
        <dbReference type="EMBL" id="CAF1411873.1"/>
    </source>
</evidence>
<sequence length="1153" mass="131420">MANNRSFNYSIPADFSALLHSNFKQLNSLPYFDIHFLNEDKDWYLLSFLREQQRNGHSYEVTLAALNSLVGTLAENTYFRGPVNNNVGFLNQNHHIIGESASNKSAICQEISFALQTVNEMFPGRYSNSMEDLDSDHNTNKTKHKSIATGYSMVVSNATEVALLNNLTKVNTILLHSDGDVALNKLGYYDQGKNETSAGVSLFCDASDGLFKGFIRGTGVSQVKINRPVALLNMFVASTGTKMAHMLQRFHETKGQDGVFGRVFFTWCPSLVELPPSKTTSFTNIASFPHFPVSAATFFINAFELRHSTNKSDYVRKTSQGLQEEERLMQERVKQNVTTPATYSIDLDEDDIHLEETSDAFDKSNEISSFKLMQTLVNDWWKGSHFAEHHIKPIRRKVIYMLSKCIWSMKIIRILFRLMGDNLNTIDQKQGDRITSTSTPIDPRFQCSIEKSIDDYLKRNCQQKYIMWSNENDISVGYHLYLRKMSVVETLLTLKPLPDAIAERIGKKTTEKSPEEVKLDKAMCKVMNFSVVFFPRQYLTNNTKGEGSGQFSHSSDLKPDQVLTPLVESGLVIGGNFIKHARTRSDELKFPSFRKQLPSVIQNNSIIKRAFDDLGLNMATYQTTFEHQRLPLGMEFTEEAIEFMRNNDEFVQYYHNYYIEDRHFKTFREMVQQRIHHGEIIQKENKVYSNDPVLISSYRSELSRQSNTSQANVSFSVDTVTIEKSIETKSSNGNDEVLAIDSEAMEVNNQRDHAIFNKTIEVESSSTESMLTSAGNLLSEVRLLTAHVNSDCSFDNKIKDSVRTDDVEPDIIVATNSTITIVRESDVNLVDFEETENHASSENDRSANNHQSRCISTQFGPVVTKKQNRENENLSEPSLNMSRSFVGEIMLSQSIPLNDATNEMEPRYVDADESGSEKSKKRGRPISTNTTSQKWSSEEVNNMIIDPKSFVVWKSIIIKRQFILGTATDLFKMIPSRLFDETSRLKLIDFLLMKKLLVRGDWFCDSKGTSVAGYIKGSPPNPEVSMSLAEFGLDIEEYKFSLNPNGHGKRMIGGKLRNQSFSFSTSLNDRIRNDEWFKDNLEIDEKFMYVTTALSQTTSNLQVDQFQQQQKDKAYRALTAKRKKVDELQKETTQIYGTDIPAKRKRKPKIRED</sequence>
<reference evidence="2" key="1">
    <citation type="submission" date="2021-02" db="EMBL/GenBank/DDBJ databases">
        <authorList>
            <person name="Nowell W R."/>
        </authorList>
    </citation>
    <scope>NUCLEOTIDE SEQUENCE</scope>
</reference>